<evidence type="ECO:0000256" key="1">
    <source>
        <dbReference type="SAM" id="MobiDB-lite"/>
    </source>
</evidence>
<dbReference type="WBParaSite" id="SMRG1_56400.1">
    <property type="protein sequence ID" value="SMRG1_56400.1"/>
    <property type="gene ID" value="SMRG1_56400"/>
</dbReference>
<feature type="compositionally biased region" description="Basic and acidic residues" evidence="1">
    <location>
        <begin position="85"/>
        <end position="96"/>
    </location>
</feature>
<dbReference type="PANTHER" id="PTHR12436">
    <property type="entry name" value="80 KDA MCM3-ASSOCIATED PROTEIN"/>
    <property type="match status" value="1"/>
</dbReference>
<evidence type="ECO:0000259" key="2">
    <source>
        <dbReference type="Pfam" id="PF03399"/>
    </source>
</evidence>
<dbReference type="Gene3D" id="1.25.40.990">
    <property type="match status" value="1"/>
</dbReference>
<dbReference type="Pfam" id="PF03399">
    <property type="entry name" value="SAC3_GANP"/>
    <property type="match status" value="1"/>
</dbReference>
<feature type="compositionally biased region" description="Polar residues" evidence="1">
    <location>
        <begin position="55"/>
        <end position="77"/>
    </location>
</feature>
<organism evidence="3 4">
    <name type="scientific">Schistosoma margrebowiei</name>
    <dbReference type="NCBI Taxonomy" id="48269"/>
    <lineage>
        <taxon>Eukaryota</taxon>
        <taxon>Metazoa</taxon>
        <taxon>Spiralia</taxon>
        <taxon>Lophotrochozoa</taxon>
        <taxon>Platyhelminthes</taxon>
        <taxon>Trematoda</taxon>
        <taxon>Digenea</taxon>
        <taxon>Strigeidida</taxon>
        <taxon>Schistosomatoidea</taxon>
        <taxon>Schistosomatidae</taxon>
        <taxon>Schistosoma</taxon>
    </lineage>
</organism>
<feature type="region of interest" description="Disordered" evidence="1">
    <location>
        <begin position="52"/>
        <end position="98"/>
    </location>
</feature>
<dbReference type="SUPFAM" id="SSF54928">
    <property type="entry name" value="RNA-binding domain, RBD"/>
    <property type="match status" value="1"/>
</dbReference>
<accession>A0AA85A029</accession>
<dbReference type="GO" id="GO:0006406">
    <property type="term" value="P:mRNA export from nucleus"/>
    <property type="evidence" value="ECO:0007669"/>
    <property type="project" value="TreeGrafter"/>
</dbReference>
<evidence type="ECO:0000313" key="4">
    <source>
        <dbReference type="WBParaSite" id="SMRG1_56400.1"/>
    </source>
</evidence>
<reference evidence="4" key="1">
    <citation type="submission" date="2023-11" db="UniProtKB">
        <authorList>
            <consortium name="WormBaseParasite"/>
        </authorList>
    </citation>
    <scope>IDENTIFICATION</scope>
</reference>
<proteinExistence type="predicted"/>
<dbReference type="GO" id="GO:0003676">
    <property type="term" value="F:nucleic acid binding"/>
    <property type="evidence" value="ECO:0007669"/>
    <property type="project" value="InterPro"/>
</dbReference>
<name>A0AA85A029_9TREM</name>
<dbReference type="InterPro" id="IPR035979">
    <property type="entry name" value="RBD_domain_sf"/>
</dbReference>
<protein>
    <submittedName>
        <fullName evidence="4">SAC3_GANP domain-containing protein</fullName>
    </submittedName>
</protein>
<dbReference type="InterPro" id="IPR005062">
    <property type="entry name" value="SAC3/GANP/THP3_conserved"/>
</dbReference>
<feature type="region of interest" description="Disordered" evidence="1">
    <location>
        <begin position="220"/>
        <end position="274"/>
    </location>
</feature>
<sequence>MFASSSSEKPTGLFAGISNDSCVNLFQVPFTTNSNVPAPGLFGNLKTTEFRANTKESGPSSSSAHTIGKNSNASKTVFHSPRNGDGFEKDRNDHCVNDTSMNGNAHKSYFDLPGSSNNEKKCLDSNNIRNAANLYWPAVKLSRLPIEYNTKSFLLKHFQSFGPVERIICQPSMDAAYIAFSSLSSANQAKRSGRACIASANIDLPSSVLFTMARCRRQTNSGSKSISPKLGPIRGKNTVSSISPSRSSLKRMNTSHSNTKQVMNKKQFSRVSVSSDNQSSRTSVIIDNQLSFTSSQIVCNTQPTMSSITRPNASTYNNNSLFNQKSPSATTLDERLSVLQEYYKRDCELRSISKSADPKIQCSDICNSNTGEPIRHAPIKGTCEDMCPELERYCRAAHQRVSIFECLPTTMSVNSSSWEMDHTRAVKDYQRSSADQPVPLPRELRPTCVLQRTMAYLLASIADRPEIDTSRSLWKPWYEFMWTRTRAIRKDIRQQNLCCPIVIGVIERIARFHIFCAARLVDQPVDTFDPRINSENLTQCLQTLKEMYSDLDSPITSENMCPNEAEFRGYMLLMKLNDQNEINEAQRLPERLRQSKPVRFAFATHEALITNNYIRFFRLARQATCLVACLMHRYFVQIRSQALMKLSCAFAGHPKREVHYPISTLTQQLGFENETESKHFCETWGLSVFGSNVIFEKQIQPQPPTLPWKEQRSFHLVENKRIGIPLSVLFNGSPVNPSDAIPSPVQSSFDINGKYICSQRKPTQNDNDTLDYSNRIVDNNVCNNNWITPYMYQQPITNSSSSSSSSTTTTTTNSWLTESNTSNKKQIFDELLEFIYNECVDEVLCYSKFAQTILLEEIIISELIEKLIQDFIEDHLVDLFNNKLDPVRQICKQIMENVTNETINLYLRSLVHHELDLEYLYNEYFNQLIYEQLHQLAISSLTLSIATSLYNHSLLKWCFNRFHYLIWKRNELMEQEILLNTMPTSVSSDCLPLCLMLNNNNNNNQMNTNENVSTLKLLKHSSYSRISLEMLKLDNKLTWSPLKLSPIFYKYPLGLYKSMLIPTNYCSSNIQQHFTNIFYWINEKLKHFPIILLNELSNSSRIFNKLSGIIIIGYIDHSITKEQLISMHLTDIMNNYDKDIINRLLILIVTYSLQEIPCLSSSSSAAAAAAFENVQNNDKNDDDDIYFVHLSNPITFGQKTFQPNPFWSMNLQHGLNWIEECFMKKLKRFHSNDHYTFQNGYNTNAKYSLLSLSSSSSSLSNGEITMLYTKLYSLINEYIDIALLRPLGNLSKSWKLHGLVDPSLKSLINEYHSTISYLLNQLNPIHKTLTNLLHNILILPENILHLLFIDLYEENKIMNQETNNVTIATKWNIYLENWLIISKQLKLNSSIKNWILTLFHNIEKDYFIQLKNQLFNSIIYSSSSSMKNNQLYLPPIYLAPNLNVFFVLIYHCLNNLSKLLLTMNHELCNNHNNNNEEEFIKLIEMSCLITKLIDQMKSNNIVNQLIEHFKKLDEPCMTRSNAINLSLNNLRRNQIETSLQSIRKQNSFTSIKQNESLSMRMYQLSSKIRKIENSMNDAIKETMEYQLKKQFP</sequence>
<feature type="region of interest" description="Disordered" evidence="1">
    <location>
        <begin position="797"/>
        <end position="816"/>
    </location>
</feature>
<dbReference type="InterPro" id="IPR045107">
    <property type="entry name" value="SAC3/GANP/THP3"/>
</dbReference>
<dbReference type="PANTHER" id="PTHR12436:SF3">
    <property type="entry name" value="GERMINAL-CENTER ASSOCIATED NUCLEAR PROTEIN"/>
    <property type="match status" value="1"/>
</dbReference>
<evidence type="ECO:0000313" key="3">
    <source>
        <dbReference type="Proteomes" id="UP000050790"/>
    </source>
</evidence>
<feature type="domain" description="SAC3/GANP/THP3 conserved" evidence="2">
    <location>
        <begin position="386"/>
        <end position="688"/>
    </location>
</feature>
<dbReference type="GO" id="GO:0005737">
    <property type="term" value="C:cytoplasm"/>
    <property type="evidence" value="ECO:0007669"/>
    <property type="project" value="TreeGrafter"/>
</dbReference>
<dbReference type="Proteomes" id="UP000050790">
    <property type="component" value="Unassembled WGS sequence"/>
</dbReference>
<dbReference type="GO" id="GO:0070390">
    <property type="term" value="C:transcription export complex 2"/>
    <property type="evidence" value="ECO:0007669"/>
    <property type="project" value="TreeGrafter"/>
</dbReference>
<feature type="compositionally biased region" description="Polar residues" evidence="1">
    <location>
        <begin position="250"/>
        <end position="266"/>
    </location>
</feature>